<dbReference type="Proteomes" id="UP000789570">
    <property type="component" value="Unassembled WGS sequence"/>
</dbReference>
<reference evidence="1" key="1">
    <citation type="submission" date="2021-06" db="EMBL/GenBank/DDBJ databases">
        <authorList>
            <person name="Kallberg Y."/>
            <person name="Tangrot J."/>
            <person name="Rosling A."/>
        </authorList>
    </citation>
    <scope>NUCLEOTIDE SEQUENCE</scope>
    <source>
        <strain evidence="1">UK204</strain>
    </source>
</reference>
<dbReference type="AlphaFoldDB" id="A0A9N9DYU5"/>
<feature type="non-terminal residue" evidence="1">
    <location>
        <position position="1"/>
    </location>
</feature>
<proteinExistence type="predicted"/>
<accession>A0A9N9DYU5</accession>
<dbReference type="EMBL" id="CAJVPQ010004522">
    <property type="protein sequence ID" value="CAG8653167.1"/>
    <property type="molecule type" value="Genomic_DNA"/>
</dbReference>
<evidence type="ECO:0000313" key="2">
    <source>
        <dbReference type="Proteomes" id="UP000789570"/>
    </source>
</evidence>
<keyword evidence="2" id="KW-1185">Reference proteome</keyword>
<sequence>MNLNVPLKFREEISKPKTWTPEELLERRRKWYGVCERCDKPNVAAAWLGGKYKLKLEREEHTTVKKVALKSLEGSNDLSEKYLEQ</sequence>
<protein>
    <submittedName>
        <fullName evidence="1">5206_t:CDS:1</fullName>
    </submittedName>
</protein>
<name>A0A9N9DYU5_9GLOM</name>
<evidence type="ECO:0000313" key="1">
    <source>
        <dbReference type="EMBL" id="CAG8653167.1"/>
    </source>
</evidence>
<organism evidence="1 2">
    <name type="scientific">Funneliformis caledonium</name>
    <dbReference type="NCBI Taxonomy" id="1117310"/>
    <lineage>
        <taxon>Eukaryota</taxon>
        <taxon>Fungi</taxon>
        <taxon>Fungi incertae sedis</taxon>
        <taxon>Mucoromycota</taxon>
        <taxon>Glomeromycotina</taxon>
        <taxon>Glomeromycetes</taxon>
        <taxon>Glomerales</taxon>
        <taxon>Glomeraceae</taxon>
        <taxon>Funneliformis</taxon>
    </lineage>
</organism>
<gene>
    <name evidence="1" type="ORF">FCALED_LOCUS11173</name>
</gene>
<comment type="caution">
    <text evidence="1">The sequence shown here is derived from an EMBL/GenBank/DDBJ whole genome shotgun (WGS) entry which is preliminary data.</text>
</comment>